<dbReference type="EMBL" id="JACOPR010000007">
    <property type="protein sequence ID" value="MBC5731425.1"/>
    <property type="molecule type" value="Genomic_DNA"/>
</dbReference>
<dbReference type="SUPFAM" id="SSF56784">
    <property type="entry name" value="HAD-like"/>
    <property type="match status" value="1"/>
</dbReference>
<dbReference type="InterPro" id="IPR050155">
    <property type="entry name" value="HAD-like_hydrolase_sf"/>
</dbReference>
<accession>A0ABR7HV75</accession>
<dbReference type="GO" id="GO:0016787">
    <property type="term" value="F:hydrolase activity"/>
    <property type="evidence" value="ECO:0007669"/>
    <property type="project" value="UniProtKB-KW"/>
</dbReference>
<evidence type="ECO:0000313" key="2">
    <source>
        <dbReference type="Proteomes" id="UP000660021"/>
    </source>
</evidence>
<dbReference type="Pfam" id="PF13419">
    <property type="entry name" value="HAD_2"/>
    <property type="match status" value="1"/>
</dbReference>
<dbReference type="Proteomes" id="UP000660021">
    <property type="component" value="Unassembled WGS sequence"/>
</dbReference>
<name>A0ABR7HV75_9FIRM</name>
<dbReference type="Gene3D" id="3.40.50.1000">
    <property type="entry name" value="HAD superfamily/HAD-like"/>
    <property type="match status" value="1"/>
</dbReference>
<dbReference type="PANTHER" id="PTHR43434:SF1">
    <property type="entry name" value="PHOSPHOGLYCOLATE PHOSPHATASE"/>
    <property type="match status" value="1"/>
</dbReference>
<dbReference type="Gene3D" id="1.10.150.240">
    <property type="entry name" value="Putative phosphatase, domain 2"/>
    <property type="match status" value="1"/>
</dbReference>
<reference evidence="1 2" key="1">
    <citation type="submission" date="2020-08" db="EMBL/GenBank/DDBJ databases">
        <title>Genome public.</title>
        <authorList>
            <person name="Liu C."/>
            <person name="Sun Q."/>
        </authorList>
    </citation>
    <scope>NUCLEOTIDE SEQUENCE [LARGE SCALE GENOMIC DNA]</scope>
    <source>
        <strain evidence="1 2">New-38</strain>
    </source>
</reference>
<dbReference type="NCBIfam" id="TIGR01549">
    <property type="entry name" value="HAD-SF-IA-v1"/>
    <property type="match status" value="1"/>
</dbReference>
<dbReference type="InterPro" id="IPR006439">
    <property type="entry name" value="HAD-SF_hydro_IA"/>
</dbReference>
<proteinExistence type="predicted"/>
<gene>
    <name evidence="1" type="ORF">H8S34_11350</name>
</gene>
<dbReference type="InterPro" id="IPR041492">
    <property type="entry name" value="HAD_2"/>
</dbReference>
<dbReference type="PANTHER" id="PTHR43434">
    <property type="entry name" value="PHOSPHOGLYCOLATE PHOSPHATASE"/>
    <property type="match status" value="1"/>
</dbReference>
<organism evidence="1 2">
    <name type="scientific">Pseudoflavonifractor hominis</name>
    <dbReference type="NCBI Taxonomy" id="2763059"/>
    <lineage>
        <taxon>Bacteria</taxon>
        <taxon>Bacillati</taxon>
        <taxon>Bacillota</taxon>
        <taxon>Clostridia</taxon>
        <taxon>Eubacteriales</taxon>
        <taxon>Oscillospiraceae</taxon>
        <taxon>Pseudoflavonifractor</taxon>
    </lineage>
</organism>
<dbReference type="SFLD" id="SFLDG01129">
    <property type="entry name" value="C1.5:_HAD__Beta-PGM__Phosphata"/>
    <property type="match status" value="1"/>
</dbReference>
<dbReference type="RefSeq" id="WP_101690960.1">
    <property type="nucleotide sequence ID" value="NZ_JACOPR010000007.1"/>
</dbReference>
<comment type="caution">
    <text evidence="1">The sequence shown here is derived from an EMBL/GenBank/DDBJ whole genome shotgun (WGS) entry which is preliminary data.</text>
</comment>
<keyword evidence="1" id="KW-0378">Hydrolase</keyword>
<dbReference type="SFLD" id="SFLDS00003">
    <property type="entry name" value="Haloacid_Dehalogenase"/>
    <property type="match status" value="1"/>
</dbReference>
<dbReference type="InterPro" id="IPR036412">
    <property type="entry name" value="HAD-like_sf"/>
</dbReference>
<dbReference type="InterPro" id="IPR023198">
    <property type="entry name" value="PGP-like_dom2"/>
</dbReference>
<evidence type="ECO:0000313" key="1">
    <source>
        <dbReference type="EMBL" id="MBC5731425.1"/>
    </source>
</evidence>
<keyword evidence="2" id="KW-1185">Reference proteome</keyword>
<dbReference type="InterPro" id="IPR023214">
    <property type="entry name" value="HAD_sf"/>
</dbReference>
<protein>
    <submittedName>
        <fullName evidence="1">HAD family hydrolase</fullName>
    </submittedName>
</protein>
<sequence length="211" mass="23021">MRETDGILFDLDGTLWDAVEGICQGWNAGFQECGLEPVLTVPQLRSCMGLLMEDIAARILPQIEDGARRMEIMEVCYRHQLRYLGEHGGKLYPGVAETLEELSGRVPLFIVSNCQDGYIQCFLKVHGLEKYIRDFECPGRTGQAKAANIALVARRNGLSAPVYVGDTQGDCDAAHGAGVPFFHAAYGFGSVDQAEGRIQSISELTGLLTPP</sequence>